<dbReference type="InterPro" id="IPR020476">
    <property type="entry name" value="Nudix_hydrolase"/>
</dbReference>
<evidence type="ECO:0000256" key="1">
    <source>
        <dbReference type="ARBA" id="ARBA00001946"/>
    </source>
</evidence>
<feature type="domain" description="Nudix hydrolase" evidence="3">
    <location>
        <begin position="10"/>
        <end position="150"/>
    </location>
</feature>
<organism evidence="4 5">
    <name type="scientific">Aureibacter tunicatorum</name>
    <dbReference type="NCBI Taxonomy" id="866807"/>
    <lineage>
        <taxon>Bacteria</taxon>
        <taxon>Pseudomonadati</taxon>
        <taxon>Bacteroidota</taxon>
        <taxon>Cytophagia</taxon>
        <taxon>Cytophagales</taxon>
        <taxon>Persicobacteraceae</taxon>
        <taxon>Aureibacter</taxon>
    </lineage>
</organism>
<protein>
    <submittedName>
        <fullName evidence="4">8-oxo-dGTP diphosphatase</fullName>
        <ecNumber evidence="4">3.6.1.55</ecNumber>
    </submittedName>
</protein>
<keyword evidence="2 4" id="KW-0378">Hydrolase</keyword>
<dbReference type="PROSITE" id="PS51462">
    <property type="entry name" value="NUDIX"/>
    <property type="match status" value="1"/>
</dbReference>
<accession>A0AAE4BR73</accession>
<comment type="cofactor">
    <cofactor evidence="1">
        <name>Mg(2+)</name>
        <dbReference type="ChEBI" id="CHEBI:18420"/>
    </cofactor>
</comment>
<dbReference type="SUPFAM" id="SSF55811">
    <property type="entry name" value="Nudix"/>
    <property type="match status" value="1"/>
</dbReference>
<dbReference type="InterPro" id="IPR000086">
    <property type="entry name" value="NUDIX_hydrolase_dom"/>
</dbReference>
<dbReference type="GO" id="GO:0035539">
    <property type="term" value="F:8-oxo-7,8-dihydrodeoxyguanosine triphosphate pyrophosphatase activity"/>
    <property type="evidence" value="ECO:0007669"/>
    <property type="project" value="UniProtKB-EC"/>
</dbReference>
<name>A0AAE4BR73_9BACT</name>
<reference evidence="4" key="1">
    <citation type="submission" date="2023-07" db="EMBL/GenBank/DDBJ databases">
        <title>Genomic Encyclopedia of Type Strains, Phase IV (KMG-IV): sequencing the most valuable type-strain genomes for metagenomic binning, comparative biology and taxonomic classification.</title>
        <authorList>
            <person name="Goeker M."/>
        </authorList>
    </citation>
    <scope>NUCLEOTIDE SEQUENCE</scope>
    <source>
        <strain evidence="4">DSM 26174</strain>
    </source>
</reference>
<dbReference type="Proteomes" id="UP001185092">
    <property type="component" value="Unassembled WGS sequence"/>
</dbReference>
<evidence type="ECO:0000313" key="5">
    <source>
        <dbReference type="Proteomes" id="UP001185092"/>
    </source>
</evidence>
<dbReference type="PRINTS" id="PR00502">
    <property type="entry name" value="NUDIXFAMILY"/>
</dbReference>
<dbReference type="PANTHER" id="PTHR43046">
    <property type="entry name" value="GDP-MANNOSE MANNOSYL HYDROLASE"/>
    <property type="match status" value="1"/>
</dbReference>
<dbReference type="Pfam" id="PF00293">
    <property type="entry name" value="NUDIX"/>
    <property type="match status" value="1"/>
</dbReference>
<dbReference type="AlphaFoldDB" id="A0AAE4BR73"/>
<gene>
    <name evidence="4" type="ORF">HNQ88_001337</name>
</gene>
<evidence type="ECO:0000259" key="3">
    <source>
        <dbReference type="PROSITE" id="PS51462"/>
    </source>
</evidence>
<dbReference type="InterPro" id="IPR015797">
    <property type="entry name" value="NUDIX_hydrolase-like_dom_sf"/>
</dbReference>
<sequence>MEKNISKFTGRLRVRACGICIQNGNVLMIKHENIGKKNFFWSPPGGEVQFGETLERSIIREFKEETNLDIKVGKFICLHEFIDSPLHSLEAFFEVFVTDNSSDMNLGIDPELGKDEQMMSDIRFMPFDEIKKMDPLTVHQIFTNCEKVEDLLKKESFLNFK</sequence>
<dbReference type="Gene3D" id="3.90.79.10">
    <property type="entry name" value="Nucleoside Triphosphate Pyrophosphohydrolase"/>
    <property type="match status" value="1"/>
</dbReference>
<dbReference type="EC" id="3.6.1.55" evidence="4"/>
<evidence type="ECO:0000256" key="2">
    <source>
        <dbReference type="ARBA" id="ARBA00022801"/>
    </source>
</evidence>
<dbReference type="EMBL" id="JAVDQD010000001">
    <property type="protein sequence ID" value="MDR6238361.1"/>
    <property type="molecule type" value="Genomic_DNA"/>
</dbReference>
<comment type="caution">
    <text evidence="4">The sequence shown here is derived from an EMBL/GenBank/DDBJ whole genome shotgun (WGS) entry which is preliminary data.</text>
</comment>
<keyword evidence="5" id="KW-1185">Reference proteome</keyword>
<proteinExistence type="predicted"/>
<dbReference type="RefSeq" id="WP_309937846.1">
    <property type="nucleotide sequence ID" value="NZ_AP025305.1"/>
</dbReference>
<dbReference type="PANTHER" id="PTHR43046:SF14">
    <property type="entry name" value="MUTT_NUDIX FAMILY PROTEIN"/>
    <property type="match status" value="1"/>
</dbReference>
<evidence type="ECO:0000313" key="4">
    <source>
        <dbReference type="EMBL" id="MDR6238361.1"/>
    </source>
</evidence>